<reference evidence="7" key="1">
    <citation type="submission" date="2016-06" db="UniProtKB">
        <authorList>
            <consortium name="WormBaseParasite"/>
        </authorList>
    </citation>
    <scope>IDENTIFICATION</scope>
</reference>
<dbReference type="InterPro" id="IPR007529">
    <property type="entry name" value="Znf_HIT"/>
</dbReference>
<dbReference type="SUPFAM" id="SSF141091">
    <property type="entry name" value="L21p-like"/>
    <property type="match status" value="1"/>
</dbReference>
<evidence type="ECO:0000259" key="5">
    <source>
        <dbReference type="PROSITE" id="PS51083"/>
    </source>
</evidence>
<dbReference type="Proteomes" id="UP000050794">
    <property type="component" value="Unassembled WGS sequence"/>
</dbReference>
<evidence type="ECO:0000256" key="1">
    <source>
        <dbReference type="ARBA" id="ARBA00008563"/>
    </source>
</evidence>
<dbReference type="Gene3D" id="3.30.60.190">
    <property type="match status" value="1"/>
</dbReference>
<feature type="compositionally biased region" description="Acidic residues" evidence="4">
    <location>
        <begin position="74"/>
        <end position="84"/>
    </location>
</feature>
<sequence length="402" mass="45098">LRADVLSNWKGKSLTPNFFADLLSEQNEENSSDGTDDDSDGDEQSSEDEDMEESGESNEQVLHKDAVPMQEQQSSDDESMEQIDGLEEGKSQKAFNGRIMQMVGASSQCAFCSQLGSSLYVCPRCQLNYCSLRCYRNEKHRECSEDFYRRCVENELKNTRHESNSGGNKPQTFEEFMSKFLPGADSSLDAGMSNEEGEPLDSDDEDVEYLDKVNDSTLAEFDCVDETEIERRLTAMGIGTDPEQLYAALTDSEKAAFVRLAEQMQCAEFGFGDSIMQKIEAEMADETKRLFAVVYINGRQFKVGENDLITLQDNLPLDVGDKIKLEKVLLLGGQSFTLIGRPLLQSPSVRVNATVVEKTTQAPELKYTMVNHKSIRKLLCTFPNIFPVSFFFSYEDQSGDES</sequence>
<dbReference type="PANTHER" id="PTHR21349">
    <property type="entry name" value="50S RIBOSOMAL PROTEIN L21"/>
    <property type="match status" value="1"/>
</dbReference>
<keyword evidence="6" id="KW-1185">Reference proteome</keyword>
<dbReference type="Pfam" id="PF00829">
    <property type="entry name" value="Ribosomal_L21p"/>
    <property type="match status" value="1"/>
</dbReference>
<dbReference type="GO" id="GO:0003735">
    <property type="term" value="F:structural constituent of ribosome"/>
    <property type="evidence" value="ECO:0007669"/>
    <property type="project" value="TreeGrafter"/>
</dbReference>
<evidence type="ECO:0000313" key="6">
    <source>
        <dbReference type="Proteomes" id="UP000050794"/>
    </source>
</evidence>
<dbReference type="WBParaSite" id="TCNE_0001864801-mRNA-1">
    <property type="protein sequence ID" value="TCNE_0001864801-mRNA-1"/>
    <property type="gene ID" value="TCNE_0001864801"/>
</dbReference>
<protein>
    <recommendedName>
        <fullName evidence="2">Large ribosomal subunit protein bL21m</fullName>
    </recommendedName>
</protein>
<dbReference type="InterPro" id="IPR036164">
    <property type="entry name" value="bL21-like_sf"/>
</dbReference>
<proteinExistence type="inferred from homology"/>
<dbReference type="PROSITE" id="PS51083">
    <property type="entry name" value="ZF_HIT"/>
    <property type="match status" value="1"/>
</dbReference>
<dbReference type="AlphaFoldDB" id="A0A183VD24"/>
<evidence type="ECO:0000256" key="4">
    <source>
        <dbReference type="SAM" id="MobiDB-lite"/>
    </source>
</evidence>
<keyword evidence="3" id="KW-0863">Zinc-finger</keyword>
<name>A0A183VD24_TOXCA</name>
<keyword evidence="3" id="KW-0862">Zinc</keyword>
<dbReference type="SUPFAM" id="SSF144232">
    <property type="entry name" value="HIT/MYND zinc finger-like"/>
    <property type="match status" value="1"/>
</dbReference>
<accession>A0A183VD24</accession>
<evidence type="ECO:0000313" key="7">
    <source>
        <dbReference type="WBParaSite" id="TCNE_0001864801-mRNA-1"/>
    </source>
</evidence>
<dbReference type="GO" id="GO:0005762">
    <property type="term" value="C:mitochondrial large ribosomal subunit"/>
    <property type="evidence" value="ECO:0007669"/>
    <property type="project" value="TreeGrafter"/>
</dbReference>
<dbReference type="GO" id="GO:0008270">
    <property type="term" value="F:zinc ion binding"/>
    <property type="evidence" value="ECO:0007669"/>
    <property type="project" value="UniProtKB-UniRule"/>
</dbReference>
<feature type="domain" description="HIT-type" evidence="5">
    <location>
        <begin position="109"/>
        <end position="143"/>
    </location>
</feature>
<feature type="region of interest" description="Disordered" evidence="4">
    <location>
        <begin position="20"/>
        <end position="84"/>
    </location>
</feature>
<evidence type="ECO:0000256" key="2">
    <source>
        <dbReference type="ARBA" id="ARBA00044129"/>
    </source>
</evidence>
<dbReference type="Pfam" id="PF04438">
    <property type="entry name" value="zf-HIT"/>
    <property type="match status" value="1"/>
</dbReference>
<keyword evidence="3" id="KW-0479">Metal-binding</keyword>
<evidence type="ECO:0000256" key="3">
    <source>
        <dbReference type="PROSITE-ProRule" id="PRU00453"/>
    </source>
</evidence>
<dbReference type="CDD" id="cd23024">
    <property type="entry name" value="zf-HIT_ZNHIT2-3"/>
    <property type="match status" value="1"/>
</dbReference>
<dbReference type="PANTHER" id="PTHR21349:SF0">
    <property type="entry name" value="LARGE RIBOSOMAL SUBUNIT PROTEIN BL21M"/>
    <property type="match status" value="1"/>
</dbReference>
<comment type="similarity">
    <text evidence="1">Belongs to the bacterial ribosomal protein bL21 family.</text>
</comment>
<dbReference type="InterPro" id="IPR028909">
    <property type="entry name" value="bL21-like"/>
</dbReference>
<organism evidence="6 7">
    <name type="scientific">Toxocara canis</name>
    <name type="common">Canine roundworm</name>
    <dbReference type="NCBI Taxonomy" id="6265"/>
    <lineage>
        <taxon>Eukaryota</taxon>
        <taxon>Metazoa</taxon>
        <taxon>Ecdysozoa</taxon>
        <taxon>Nematoda</taxon>
        <taxon>Chromadorea</taxon>
        <taxon>Rhabditida</taxon>
        <taxon>Spirurina</taxon>
        <taxon>Ascaridomorpha</taxon>
        <taxon>Ascaridoidea</taxon>
        <taxon>Toxocaridae</taxon>
        <taxon>Toxocara</taxon>
    </lineage>
</organism>
<feature type="compositionally biased region" description="Acidic residues" evidence="4">
    <location>
        <begin position="26"/>
        <end position="56"/>
    </location>
</feature>